<name>A0A5A7Q2L6_STRAF</name>
<comment type="caution">
    <text evidence="1">The sequence shown here is derived from an EMBL/GenBank/DDBJ whole genome shotgun (WGS) entry which is preliminary data.</text>
</comment>
<organism evidence="1 2">
    <name type="scientific">Striga asiatica</name>
    <name type="common">Asiatic witchweed</name>
    <name type="synonym">Buchnera asiatica</name>
    <dbReference type="NCBI Taxonomy" id="4170"/>
    <lineage>
        <taxon>Eukaryota</taxon>
        <taxon>Viridiplantae</taxon>
        <taxon>Streptophyta</taxon>
        <taxon>Embryophyta</taxon>
        <taxon>Tracheophyta</taxon>
        <taxon>Spermatophyta</taxon>
        <taxon>Magnoliopsida</taxon>
        <taxon>eudicotyledons</taxon>
        <taxon>Gunneridae</taxon>
        <taxon>Pentapetalae</taxon>
        <taxon>asterids</taxon>
        <taxon>lamiids</taxon>
        <taxon>Lamiales</taxon>
        <taxon>Orobanchaceae</taxon>
        <taxon>Buchnereae</taxon>
        <taxon>Striga</taxon>
    </lineage>
</organism>
<gene>
    <name evidence="1" type="ORF">STAS_16010</name>
</gene>
<proteinExistence type="predicted"/>
<dbReference type="AlphaFoldDB" id="A0A5A7Q2L6"/>
<evidence type="ECO:0000313" key="2">
    <source>
        <dbReference type="Proteomes" id="UP000325081"/>
    </source>
</evidence>
<dbReference type="PANTHER" id="PTHR45786:SF74">
    <property type="entry name" value="ATP-DEPENDENT DNA HELICASE"/>
    <property type="match status" value="1"/>
</dbReference>
<protein>
    <submittedName>
        <fullName evidence="1">CTP synthase</fullName>
    </submittedName>
</protein>
<keyword evidence="2" id="KW-1185">Reference proteome</keyword>
<dbReference type="PANTHER" id="PTHR45786">
    <property type="entry name" value="DNA BINDING PROTEIN-LIKE"/>
    <property type="match status" value="1"/>
</dbReference>
<sequence>MGGDLLVKKQSRQEAIRKWRLKKLKRNFTVNHTTYVDIIPNISAPTLDTFSKERRQKAIERWKAKKDRSQSLQPSVTLLSDVNVVRQHCTIEPIHAVQRTGLYDSQAESNNATNLRKREPTYIYSSSACSSTECPKLSTLSCKKFEYETYNLCCLDGDECLATNDAPLIFQELYTSSSLEANLFRTCIRTINNHFTFTSMEVHYDKALSKRNNGIYTFKVQGQIYHFIDDFFESVNLQLYFHDTDTEVTKRLEACPRLT</sequence>
<dbReference type="Proteomes" id="UP000325081">
    <property type="component" value="Unassembled WGS sequence"/>
</dbReference>
<dbReference type="OrthoDB" id="1930928at2759"/>
<accession>A0A5A7Q2L6</accession>
<reference evidence="2" key="1">
    <citation type="journal article" date="2019" name="Curr. Biol.">
        <title>Genome Sequence of Striga asiatica Provides Insight into the Evolution of Plant Parasitism.</title>
        <authorList>
            <person name="Yoshida S."/>
            <person name="Kim S."/>
            <person name="Wafula E.K."/>
            <person name="Tanskanen J."/>
            <person name="Kim Y.M."/>
            <person name="Honaas L."/>
            <person name="Yang Z."/>
            <person name="Spallek T."/>
            <person name="Conn C.E."/>
            <person name="Ichihashi Y."/>
            <person name="Cheong K."/>
            <person name="Cui S."/>
            <person name="Der J.P."/>
            <person name="Gundlach H."/>
            <person name="Jiao Y."/>
            <person name="Hori C."/>
            <person name="Ishida J.K."/>
            <person name="Kasahara H."/>
            <person name="Kiba T."/>
            <person name="Kim M.S."/>
            <person name="Koo N."/>
            <person name="Laohavisit A."/>
            <person name="Lee Y.H."/>
            <person name="Lumba S."/>
            <person name="McCourt P."/>
            <person name="Mortimer J.C."/>
            <person name="Mutuku J.M."/>
            <person name="Nomura T."/>
            <person name="Sasaki-Sekimoto Y."/>
            <person name="Seto Y."/>
            <person name="Wang Y."/>
            <person name="Wakatake T."/>
            <person name="Sakakibara H."/>
            <person name="Demura T."/>
            <person name="Yamaguchi S."/>
            <person name="Yoneyama K."/>
            <person name="Manabe R.I."/>
            <person name="Nelson D.C."/>
            <person name="Schulman A.H."/>
            <person name="Timko M.P."/>
            <person name="dePamphilis C.W."/>
            <person name="Choi D."/>
            <person name="Shirasu K."/>
        </authorList>
    </citation>
    <scope>NUCLEOTIDE SEQUENCE [LARGE SCALE GENOMIC DNA]</scope>
    <source>
        <strain evidence="2">cv. UVA1</strain>
    </source>
</reference>
<dbReference type="EMBL" id="BKCP01005628">
    <property type="protein sequence ID" value="GER39395.1"/>
    <property type="molecule type" value="Genomic_DNA"/>
</dbReference>
<evidence type="ECO:0000313" key="1">
    <source>
        <dbReference type="EMBL" id="GER39395.1"/>
    </source>
</evidence>